<feature type="domain" description="Rv2993c-like N-terminal" evidence="4">
    <location>
        <begin position="1"/>
        <end position="95"/>
    </location>
</feature>
<gene>
    <name evidence="5" type="ORF">MANAM107_19970</name>
</gene>
<dbReference type="InterPro" id="IPR051121">
    <property type="entry name" value="FAH"/>
</dbReference>
<dbReference type="EMBL" id="AP025017">
    <property type="protein sequence ID" value="BDA65163.1"/>
    <property type="molecule type" value="Genomic_DNA"/>
</dbReference>
<organism evidence="5 6">
    <name type="scientific">Actinomyces capricornis</name>
    <dbReference type="NCBI Taxonomy" id="2755559"/>
    <lineage>
        <taxon>Bacteria</taxon>
        <taxon>Bacillati</taxon>
        <taxon>Actinomycetota</taxon>
        <taxon>Actinomycetes</taxon>
        <taxon>Actinomycetales</taxon>
        <taxon>Actinomycetaceae</taxon>
        <taxon>Actinomyces</taxon>
    </lineage>
</organism>
<keyword evidence="2" id="KW-0479">Metal-binding</keyword>
<dbReference type="GO" id="GO:0016853">
    <property type="term" value="F:isomerase activity"/>
    <property type="evidence" value="ECO:0007669"/>
    <property type="project" value="UniProtKB-KW"/>
</dbReference>
<dbReference type="PANTHER" id="PTHR42796:SF4">
    <property type="entry name" value="FUMARYLACETOACETATE HYDROLASE DOMAIN-CONTAINING PROTEIN 2A"/>
    <property type="match status" value="1"/>
</dbReference>
<dbReference type="InterPro" id="IPR036663">
    <property type="entry name" value="Fumarylacetoacetase_C_sf"/>
</dbReference>
<proteinExistence type="inferred from homology"/>
<protein>
    <submittedName>
        <fullName evidence="5">2-hydroxyhepta-2,4-diene-1,7-dioate isomerase</fullName>
    </submittedName>
</protein>
<dbReference type="PANTHER" id="PTHR42796">
    <property type="entry name" value="FUMARYLACETOACETATE HYDROLASE DOMAIN-CONTAINING PROTEIN 2A-RELATED"/>
    <property type="match status" value="1"/>
</dbReference>
<dbReference type="Gene3D" id="3.90.850.10">
    <property type="entry name" value="Fumarylacetoacetase-like, C-terminal domain"/>
    <property type="match status" value="1"/>
</dbReference>
<keyword evidence="6" id="KW-1185">Reference proteome</keyword>
<evidence type="ECO:0000313" key="6">
    <source>
        <dbReference type="Proteomes" id="UP000824496"/>
    </source>
</evidence>
<sequence>MKIARFSTGDEPRYGIVELSGASSTHPSAVQAASPGSMPPATGTAVAAAVAEPPLPGPAGPPQGHILVLKGDPLFTPPQATGEVVDLAEARLLSPVIPRSKVVGFAGTYPDPAGGDRREGAPDEPVVFLKPNTAVIGPDAPIVLPRWSTEVHYEAELAVVIKSLAKDVTPERVDDVVLGYTVANDVSARDRQRAEPQWVRGKAFDTSCPLGPWLEIPEPGGAVAFNPDDAVVRAYLDGHLVQEASTREMTRPVAELVAYASTIFTLLPGDVILTGTPAGVGELRPGQRIEVGVEGIGAFSNPVVRR</sequence>
<evidence type="ECO:0000256" key="2">
    <source>
        <dbReference type="ARBA" id="ARBA00022723"/>
    </source>
</evidence>
<evidence type="ECO:0000313" key="5">
    <source>
        <dbReference type="EMBL" id="BDA65163.1"/>
    </source>
</evidence>
<evidence type="ECO:0000259" key="3">
    <source>
        <dbReference type="Pfam" id="PF01557"/>
    </source>
</evidence>
<dbReference type="Pfam" id="PF10370">
    <property type="entry name" value="Rv2993c-like_N"/>
    <property type="match status" value="1"/>
</dbReference>
<keyword evidence="5" id="KW-0413">Isomerase</keyword>
<evidence type="ECO:0000256" key="1">
    <source>
        <dbReference type="ARBA" id="ARBA00010211"/>
    </source>
</evidence>
<reference evidence="5 6" key="1">
    <citation type="submission" date="2021-08" db="EMBL/GenBank/DDBJ databases">
        <title>Whole genome sequence of novel Actinomyces species strain MAS-1.</title>
        <authorList>
            <person name="Saito M."/>
            <person name="Kuwahara N."/>
            <person name="Takizawa T."/>
            <person name="Gotouda H."/>
            <person name="Ochiai T."/>
        </authorList>
    </citation>
    <scope>NUCLEOTIDE SEQUENCE [LARGE SCALE GENOMIC DNA]</scope>
    <source>
        <strain evidence="5 6">MAS-1</strain>
    </source>
</reference>
<dbReference type="InterPro" id="IPR011234">
    <property type="entry name" value="Fumarylacetoacetase-like_C"/>
</dbReference>
<dbReference type="Pfam" id="PF01557">
    <property type="entry name" value="FAA_hydrolase"/>
    <property type="match status" value="1"/>
</dbReference>
<dbReference type="Gene3D" id="2.30.30.370">
    <property type="entry name" value="FAH"/>
    <property type="match status" value="1"/>
</dbReference>
<name>A0ABM7UD95_9ACTO</name>
<comment type="similarity">
    <text evidence="1">Belongs to the FAH family.</text>
</comment>
<dbReference type="SUPFAM" id="SSF56529">
    <property type="entry name" value="FAH"/>
    <property type="match status" value="1"/>
</dbReference>
<evidence type="ECO:0000259" key="4">
    <source>
        <dbReference type="Pfam" id="PF10370"/>
    </source>
</evidence>
<feature type="domain" description="Fumarylacetoacetase-like C-terminal" evidence="3">
    <location>
        <begin position="119"/>
        <end position="304"/>
    </location>
</feature>
<accession>A0ABM7UD95</accession>
<dbReference type="InterPro" id="IPR018833">
    <property type="entry name" value="Rv2993c-like_N"/>
</dbReference>
<dbReference type="Proteomes" id="UP000824496">
    <property type="component" value="Chromosome"/>
</dbReference>
<dbReference type="RefSeq" id="WP_223907932.1">
    <property type="nucleotide sequence ID" value="NZ_AP025017.1"/>
</dbReference>